<evidence type="ECO:0000259" key="1">
    <source>
        <dbReference type="Pfam" id="PF12229"/>
    </source>
</evidence>
<dbReference type="InterPro" id="IPR022029">
    <property type="entry name" value="YoaR-like_PG-bd"/>
</dbReference>
<evidence type="ECO:0000313" key="2">
    <source>
        <dbReference type="EMBL" id="GAA3697442.1"/>
    </source>
</evidence>
<dbReference type="EMBL" id="BAABDC010000002">
    <property type="protein sequence ID" value="GAA3697442.1"/>
    <property type="molecule type" value="Genomic_DNA"/>
</dbReference>
<organism evidence="2 3">
    <name type="scientific">Terrabacter ginsenosidimutans</name>
    <dbReference type="NCBI Taxonomy" id="490575"/>
    <lineage>
        <taxon>Bacteria</taxon>
        <taxon>Bacillati</taxon>
        <taxon>Actinomycetota</taxon>
        <taxon>Actinomycetes</taxon>
        <taxon>Micrococcales</taxon>
        <taxon>Intrasporangiaceae</taxon>
        <taxon>Terrabacter</taxon>
    </lineage>
</organism>
<feature type="domain" description="YoaR-like putative peptidoglycan binding" evidence="1">
    <location>
        <begin position="139"/>
        <end position="204"/>
    </location>
</feature>
<evidence type="ECO:0000313" key="3">
    <source>
        <dbReference type="Proteomes" id="UP001501468"/>
    </source>
</evidence>
<dbReference type="PANTHER" id="PTHR35788">
    <property type="entry name" value="EXPORTED PROTEIN-RELATED"/>
    <property type="match status" value="1"/>
</dbReference>
<gene>
    <name evidence="2" type="ORF">GCM10022399_12220</name>
</gene>
<protein>
    <submittedName>
        <fullName evidence="2">VanW family protein</fullName>
    </submittedName>
</protein>
<accession>A0ABP7CW72</accession>
<reference evidence="3" key="1">
    <citation type="journal article" date="2019" name="Int. J. Syst. Evol. Microbiol.">
        <title>The Global Catalogue of Microorganisms (GCM) 10K type strain sequencing project: providing services to taxonomists for standard genome sequencing and annotation.</title>
        <authorList>
            <consortium name="The Broad Institute Genomics Platform"/>
            <consortium name="The Broad Institute Genome Sequencing Center for Infectious Disease"/>
            <person name="Wu L."/>
            <person name="Ma J."/>
        </authorList>
    </citation>
    <scope>NUCLEOTIDE SEQUENCE [LARGE SCALE GENOMIC DNA]</scope>
    <source>
        <strain evidence="3">JCM 17125</strain>
    </source>
</reference>
<dbReference type="Proteomes" id="UP001501468">
    <property type="component" value="Unassembled WGS sequence"/>
</dbReference>
<dbReference type="Pfam" id="PF12229">
    <property type="entry name" value="PG_binding_4"/>
    <property type="match status" value="1"/>
</dbReference>
<comment type="caution">
    <text evidence="2">The sequence shown here is derived from an EMBL/GenBank/DDBJ whole genome shotgun (WGS) entry which is preliminary data.</text>
</comment>
<dbReference type="InterPro" id="IPR007391">
    <property type="entry name" value="Vancomycin_resist_VanW"/>
</dbReference>
<keyword evidence="3" id="KW-1185">Reference proteome</keyword>
<dbReference type="Pfam" id="PF04294">
    <property type="entry name" value="VanW"/>
    <property type="match status" value="1"/>
</dbReference>
<dbReference type="RefSeq" id="WP_344943090.1">
    <property type="nucleotide sequence ID" value="NZ_BAABDC010000002.1"/>
</dbReference>
<name>A0ABP7CW72_9MICO</name>
<dbReference type="InterPro" id="IPR052913">
    <property type="entry name" value="Glycopeptide_resist_protein"/>
</dbReference>
<sequence length="585" mass="62442">MTLPGEPMADDWTYDARDSRRERRSTALRLLMATVVLGGGYAGLCTWSSQHVPATVSVGGIQVGGMTPDAARAAIATGSRTLLSTPIALSVPGRDEPVQVVPRDAGLAVDADRSLDGLTGLTLDPRVLWDRLTGEVRAPLLTSTDDERLSAYVDRLAPGVAVAPVEGRVTFPGGSVAVDMPVPGRTLDVAATKLALRRAFPDSTQATAVMRVVPPLVSADGVEKVAAEFGSTAMSGPLTLVAGTARARLDPSEFAPSVSVVADGSGQLTPRFDERALARLVAGKLKVPTRAASSARWEFEADNGKPRLIPSVDGLTVDEDALAKRAISAISSADRTVDASPAVARPPFTTEDAQKAGINELVVDFRSPFPTNDATRTNNLVVAARRLNGTYVPPGGTFSLNAILGERTEDKGYADGTVIIDGRLTRGTGGGISQVSTVVYNLAYFAGVDFLEFSPHAFFIPRYPEGREATVYWPTIDNKWKNDTPYGMLLQTWVEGGNVHGRVWSTRTWDIASVKGPRRNVVPPKTIRDDSLKCYPQQANPGFDVTVTRQWRRPGSTALVRSEPVTTHYVPEDHIICTNPGAVPP</sequence>
<dbReference type="PANTHER" id="PTHR35788:SF1">
    <property type="entry name" value="EXPORTED PROTEIN"/>
    <property type="match status" value="1"/>
</dbReference>
<proteinExistence type="predicted"/>